<dbReference type="Pfam" id="PF00132">
    <property type="entry name" value="Hexapep"/>
    <property type="match status" value="1"/>
</dbReference>
<dbReference type="OrthoDB" id="9812571at2"/>
<comment type="similarity">
    <text evidence="1">Belongs to the transferase hexapeptide repeat family.</text>
</comment>
<keyword evidence="1 2" id="KW-0808">Transferase</keyword>
<dbReference type="Gene3D" id="2.160.10.10">
    <property type="entry name" value="Hexapeptide repeat proteins"/>
    <property type="match status" value="1"/>
</dbReference>
<dbReference type="InterPro" id="IPR039369">
    <property type="entry name" value="LacA-like"/>
</dbReference>
<dbReference type="EC" id="2.3.1.-" evidence="1"/>
<gene>
    <name evidence="2" type="ORF">GJ691_04065</name>
</gene>
<name>A0A6I2ML43_9FLAO</name>
<dbReference type="RefSeq" id="WP_154364036.1">
    <property type="nucleotide sequence ID" value="NZ_WKJH01000002.1"/>
</dbReference>
<comment type="caution">
    <text evidence="2">The sequence shown here is derived from an EMBL/GenBank/DDBJ whole genome shotgun (WGS) entry which is preliminary data.</text>
</comment>
<keyword evidence="3" id="KW-1185">Reference proteome</keyword>
<dbReference type="InterPro" id="IPR011004">
    <property type="entry name" value="Trimer_LpxA-like_sf"/>
</dbReference>
<evidence type="ECO:0000256" key="1">
    <source>
        <dbReference type="RuleBase" id="RU367021"/>
    </source>
</evidence>
<reference evidence="2 3" key="1">
    <citation type="submission" date="2019-11" db="EMBL/GenBank/DDBJ databases">
        <title>Maribacter lutea sp. nov., a marine bacterium isolated from intertidal sand.</title>
        <authorList>
            <person name="Liu A."/>
        </authorList>
    </citation>
    <scope>NUCLEOTIDE SEQUENCE [LARGE SCALE GENOMIC DNA]</scope>
    <source>
        <strain evidence="2 3">RZ05</strain>
    </source>
</reference>
<evidence type="ECO:0000313" key="2">
    <source>
        <dbReference type="EMBL" id="MRX63339.1"/>
    </source>
</evidence>
<dbReference type="PANTHER" id="PTHR43017">
    <property type="entry name" value="GALACTOSIDE O-ACETYLTRANSFERASE"/>
    <property type="match status" value="1"/>
</dbReference>
<dbReference type="GO" id="GO:0008870">
    <property type="term" value="F:galactoside O-acetyltransferase activity"/>
    <property type="evidence" value="ECO:0007669"/>
    <property type="project" value="TreeGrafter"/>
</dbReference>
<accession>A0A6I2ML43</accession>
<dbReference type="EMBL" id="WKJH01000002">
    <property type="protein sequence ID" value="MRX63339.1"/>
    <property type="molecule type" value="Genomic_DNA"/>
</dbReference>
<evidence type="ECO:0000313" key="3">
    <source>
        <dbReference type="Proteomes" id="UP000443153"/>
    </source>
</evidence>
<proteinExistence type="inferred from homology"/>
<sequence length="183" mass="19961">MGNRISVKEVEKGEKVILHVSERPRFGTIESKILKLNKVPIVRNLRVVKKILCKIYGIPLSSHFSNEFSLLRPILRVGENTGLNDTLITGCGLIRIGANCSFSHRNMIVSSVHNIDDFDKITLKPVTIGNNVWVTSNITILGGVTIGDNTIIGAGSVVTKDIPSGVFAAGNPCKVIREIDFVK</sequence>
<dbReference type="PANTHER" id="PTHR43017:SF1">
    <property type="entry name" value="ACETYLTRANSFERASE YJL218W-RELATED"/>
    <property type="match status" value="1"/>
</dbReference>
<organism evidence="2 3">
    <name type="scientific">Maribacter luteus</name>
    <dbReference type="NCBI Taxonomy" id="2594478"/>
    <lineage>
        <taxon>Bacteria</taxon>
        <taxon>Pseudomonadati</taxon>
        <taxon>Bacteroidota</taxon>
        <taxon>Flavobacteriia</taxon>
        <taxon>Flavobacteriales</taxon>
        <taxon>Flavobacteriaceae</taxon>
        <taxon>Maribacter</taxon>
    </lineage>
</organism>
<dbReference type="Proteomes" id="UP000443153">
    <property type="component" value="Unassembled WGS sequence"/>
</dbReference>
<dbReference type="AlphaFoldDB" id="A0A6I2ML43"/>
<dbReference type="SUPFAM" id="SSF51161">
    <property type="entry name" value="Trimeric LpxA-like enzymes"/>
    <property type="match status" value="1"/>
</dbReference>
<dbReference type="InterPro" id="IPR001451">
    <property type="entry name" value="Hexapep"/>
</dbReference>
<keyword evidence="1 2" id="KW-0012">Acyltransferase</keyword>
<protein>
    <recommendedName>
        <fullName evidence="1">Acetyltransferase</fullName>
        <ecNumber evidence="1">2.3.1.-</ecNumber>
    </recommendedName>
</protein>